<evidence type="ECO:0000313" key="8">
    <source>
        <dbReference type="EMBL" id="THH01862.1"/>
    </source>
</evidence>
<reference evidence="8 9" key="1">
    <citation type="submission" date="2019-02" db="EMBL/GenBank/DDBJ databases">
        <title>Genome sequencing of the rare red list fungi Phlebia centrifuga.</title>
        <authorList>
            <person name="Buettner E."/>
            <person name="Kellner H."/>
        </authorList>
    </citation>
    <scope>NUCLEOTIDE SEQUENCE [LARGE SCALE GENOMIC DNA]</scope>
    <source>
        <strain evidence="8 9">DSM 108282</strain>
    </source>
</reference>
<comment type="caution">
    <text evidence="8">The sequence shown here is derived from an EMBL/GenBank/DDBJ whole genome shotgun (WGS) entry which is preliminary data.</text>
</comment>
<keyword evidence="3" id="KW-0597">Phosphoprotein</keyword>
<evidence type="ECO:0000256" key="2">
    <source>
        <dbReference type="ARBA" id="ARBA00022490"/>
    </source>
</evidence>
<keyword evidence="2" id="KW-0963">Cytoplasm</keyword>
<dbReference type="AlphaFoldDB" id="A0A4S4KT67"/>
<evidence type="ECO:0000256" key="5">
    <source>
        <dbReference type="ARBA" id="ARBA00022917"/>
    </source>
</evidence>
<name>A0A4S4KT67_9APHY</name>
<feature type="region of interest" description="Disordered" evidence="6">
    <location>
        <begin position="1"/>
        <end position="28"/>
    </location>
</feature>
<comment type="subcellular location">
    <subcellularLocation>
        <location evidence="1">Cytoplasm</location>
    </subcellularLocation>
</comment>
<dbReference type="SUPFAM" id="SSF109732">
    <property type="entry name" value="HBS1-like domain"/>
    <property type="match status" value="1"/>
</dbReference>
<dbReference type="Pfam" id="PF08938">
    <property type="entry name" value="HBS1_N"/>
    <property type="match status" value="1"/>
</dbReference>
<feature type="compositionally biased region" description="Acidic residues" evidence="6">
    <location>
        <begin position="12"/>
        <end position="28"/>
    </location>
</feature>
<evidence type="ECO:0000256" key="1">
    <source>
        <dbReference type="ARBA" id="ARBA00004496"/>
    </source>
</evidence>
<keyword evidence="9" id="KW-1185">Reference proteome</keyword>
<dbReference type="Proteomes" id="UP000309038">
    <property type="component" value="Unassembled WGS sequence"/>
</dbReference>
<sequence length="100" mass="11758">MSRHRLIRNMNIEDEMDDEAMDDGEDLSPEDLEQLTQGLEQIRATVGSEAESGMTDKDIKDALYHYYFDIQQSLNWLLEEQARKHAAQERRGERRFILIS</sequence>
<evidence type="ECO:0000256" key="3">
    <source>
        <dbReference type="ARBA" id="ARBA00022553"/>
    </source>
</evidence>
<dbReference type="EMBL" id="SGPJ01000015">
    <property type="protein sequence ID" value="THH01862.1"/>
    <property type="molecule type" value="Genomic_DNA"/>
</dbReference>
<evidence type="ECO:0000259" key="7">
    <source>
        <dbReference type="Pfam" id="PF08938"/>
    </source>
</evidence>
<evidence type="ECO:0000256" key="4">
    <source>
        <dbReference type="ARBA" id="ARBA00022801"/>
    </source>
</evidence>
<gene>
    <name evidence="8" type="ORF">EW026_g910</name>
</gene>
<dbReference type="GO" id="GO:0005737">
    <property type="term" value="C:cytoplasm"/>
    <property type="evidence" value="ECO:0007669"/>
    <property type="project" value="UniProtKB-SubCell"/>
</dbReference>
<dbReference type="GO" id="GO:0006412">
    <property type="term" value="P:translation"/>
    <property type="evidence" value="ECO:0007669"/>
    <property type="project" value="UniProtKB-KW"/>
</dbReference>
<dbReference type="GO" id="GO:0016787">
    <property type="term" value="F:hydrolase activity"/>
    <property type="evidence" value="ECO:0007669"/>
    <property type="project" value="UniProtKB-KW"/>
</dbReference>
<keyword evidence="5" id="KW-0648">Protein biosynthesis</keyword>
<evidence type="ECO:0000313" key="9">
    <source>
        <dbReference type="Proteomes" id="UP000309038"/>
    </source>
</evidence>
<dbReference type="InterPro" id="IPR015033">
    <property type="entry name" value="HBS1-like_N"/>
</dbReference>
<keyword evidence="4" id="KW-0378">Hydrolase</keyword>
<organism evidence="8 9">
    <name type="scientific">Hermanssonia centrifuga</name>
    <dbReference type="NCBI Taxonomy" id="98765"/>
    <lineage>
        <taxon>Eukaryota</taxon>
        <taxon>Fungi</taxon>
        <taxon>Dikarya</taxon>
        <taxon>Basidiomycota</taxon>
        <taxon>Agaricomycotina</taxon>
        <taxon>Agaricomycetes</taxon>
        <taxon>Polyporales</taxon>
        <taxon>Meruliaceae</taxon>
        <taxon>Hermanssonia</taxon>
    </lineage>
</organism>
<protein>
    <recommendedName>
        <fullName evidence="7">HBS1-like protein N-terminal domain-containing protein</fullName>
    </recommendedName>
</protein>
<feature type="domain" description="HBS1-like protein N-terminal" evidence="7">
    <location>
        <begin position="14"/>
        <end position="85"/>
    </location>
</feature>
<dbReference type="InterPro" id="IPR037189">
    <property type="entry name" value="HBS1-like_N_sf"/>
</dbReference>
<proteinExistence type="predicted"/>
<evidence type="ECO:0000256" key="6">
    <source>
        <dbReference type="SAM" id="MobiDB-lite"/>
    </source>
</evidence>
<dbReference type="Gene3D" id="1.10.8.10">
    <property type="entry name" value="DNA helicase RuvA subunit, C-terminal domain"/>
    <property type="match status" value="1"/>
</dbReference>
<accession>A0A4S4KT67</accession>